<dbReference type="Proteomes" id="UP000014139">
    <property type="component" value="Unassembled WGS sequence"/>
</dbReference>
<reference evidence="1 2" key="1">
    <citation type="submission" date="2013-02" db="EMBL/GenBank/DDBJ databases">
        <title>Draft genome sequence of Amycolatopsis vancoresmycina strain DSM 44592T.</title>
        <authorList>
            <person name="Kumar S."/>
            <person name="Kaur N."/>
            <person name="Kaur C."/>
            <person name="Raghava G.P.S."/>
            <person name="Mayilraj S."/>
        </authorList>
    </citation>
    <scope>NUCLEOTIDE SEQUENCE [LARGE SCALE GENOMIC DNA]</scope>
    <source>
        <strain evidence="1 2">DSM 44592</strain>
    </source>
</reference>
<name>R1I1N8_9PSEU</name>
<dbReference type="EMBL" id="AOUO01000515">
    <property type="protein sequence ID" value="EOD64374.1"/>
    <property type="molecule type" value="Genomic_DNA"/>
</dbReference>
<evidence type="ECO:0008006" key="3">
    <source>
        <dbReference type="Google" id="ProtNLM"/>
    </source>
</evidence>
<organism evidence="1 2">
    <name type="scientific">Amycolatopsis vancoresmycina DSM 44592</name>
    <dbReference type="NCBI Taxonomy" id="1292037"/>
    <lineage>
        <taxon>Bacteria</taxon>
        <taxon>Bacillati</taxon>
        <taxon>Actinomycetota</taxon>
        <taxon>Actinomycetes</taxon>
        <taxon>Pseudonocardiales</taxon>
        <taxon>Pseudonocardiaceae</taxon>
        <taxon>Amycolatopsis</taxon>
    </lineage>
</organism>
<accession>R1I1N8</accession>
<protein>
    <recommendedName>
        <fullName evidence="3">XRE family transcriptional regulator</fullName>
    </recommendedName>
</protein>
<dbReference type="GO" id="GO:0003677">
    <property type="term" value="F:DNA binding"/>
    <property type="evidence" value="ECO:0007669"/>
    <property type="project" value="InterPro"/>
</dbReference>
<comment type="caution">
    <text evidence="1">The sequence shown here is derived from an EMBL/GenBank/DDBJ whole genome shotgun (WGS) entry which is preliminary data.</text>
</comment>
<dbReference type="SUPFAM" id="SSF47413">
    <property type="entry name" value="lambda repressor-like DNA-binding domains"/>
    <property type="match status" value="1"/>
</dbReference>
<keyword evidence="2" id="KW-1185">Reference proteome</keyword>
<evidence type="ECO:0000313" key="1">
    <source>
        <dbReference type="EMBL" id="EOD64374.1"/>
    </source>
</evidence>
<sequence>MGPWLRRLRELRDETVEVVAKRAGIDAVELAELECGCRWLRDAEIMVGLAQALEVNSYMMWGRVAREIKAEFRRDEERIALMD</sequence>
<gene>
    <name evidence="1" type="ORF">H480_32143</name>
</gene>
<evidence type="ECO:0000313" key="2">
    <source>
        <dbReference type="Proteomes" id="UP000014139"/>
    </source>
</evidence>
<dbReference type="AlphaFoldDB" id="R1I1N8"/>
<dbReference type="InterPro" id="IPR010982">
    <property type="entry name" value="Lambda_DNA-bd_dom_sf"/>
</dbReference>
<proteinExistence type="predicted"/>
<dbReference type="Gene3D" id="1.10.260.40">
    <property type="entry name" value="lambda repressor-like DNA-binding domains"/>
    <property type="match status" value="1"/>
</dbReference>
<dbReference type="PATRIC" id="fig|1292037.4.peg.6047"/>